<feature type="transmembrane region" description="Helical" evidence="1">
    <location>
        <begin position="38"/>
        <end position="59"/>
    </location>
</feature>
<evidence type="ECO:0000256" key="1">
    <source>
        <dbReference type="SAM" id="Phobius"/>
    </source>
</evidence>
<reference evidence="2" key="1">
    <citation type="submission" date="2018-05" db="EMBL/GenBank/DDBJ databases">
        <authorList>
            <person name="Lanie J.A."/>
            <person name="Ng W.-L."/>
            <person name="Kazmierczak K.M."/>
            <person name="Andrzejewski T.M."/>
            <person name="Davidsen T.M."/>
            <person name="Wayne K.J."/>
            <person name="Tettelin H."/>
            <person name="Glass J.I."/>
            <person name="Rusch D."/>
            <person name="Podicherti R."/>
            <person name="Tsui H.-C.T."/>
            <person name="Winkler M.E."/>
        </authorList>
    </citation>
    <scope>NUCLEOTIDE SEQUENCE</scope>
</reference>
<evidence type="ECO:0000313" key="2">
    <source>
        <dbReference type="EMBL" id="SVA82490.1"/>
    </source>
</evidence>
<feature type="non-terminal residue" evidence="2">
    <location>
        <position position="1"/>
    </location>
</feature>
<protein>
    <submittedName>
        <fullName evidence="2">Uncharacterized protein</fullName>
    </submittedName>
</protein>
<keyword evidence="1" id="KW-1133">Transmembrane helix</keyword>
<dbReference type="AlphaFoldDB" id="A0A381YZX1"/>
<keyword evidence="1" id="KW-0472">Membrane</keyword>
<gene>
    <name evidence="2" type="ORF">METZ01_LOCUS135344</name>
</gene>
<organism evidence="2">
    <name type="scientific">marine metagenome</name>
    <dbReference type="NCBI Taxonomy" id="408172"/>
    <lineage>
        <taxon>unclassified sequences</taxon>
        <taxon>metagenomes</taxon>
        <taxon>ecological metagenomes</taxon>
    </lineage>
</organism>
<dbReference type="EMBL" id="UINC01019479">
    <property type="protein sequence ID" value="SVA82490.1"/>
    <property type="molecule type" value="Genomic_DNA"/>
</dbReference>
<name>A0A381YZX1_9ZZZZ</name>
<feature type="transmembrane region" description="Helical" evidence="1">
    <location>
        <begin position="7"/>
        <end position="26"/>
    </location>
</feature>
<keyword evidence="1" id="KW-0812">Transmembrane</keyword>
<accession>A0A381YZX1</accession>
<sequence>VRAISNYGWLLAGAGVGLLIALFGLGESMSATLNTIIPLPWGAIGIAVVIFMAFTSLHFRLQLVRSLEQQQRELERGVSTSQLIQSAVSDGRRWLRVVQENLELVSSESQGEREKRLYLEGARANSDKIEEALDRIEGNQRRQDSPDFSIES</sequence>
<proteinExistence type="predicted"/>